<comment type="caution">
    <text evidence="2">The sequence shown here is derived from an EMBL/GenBank/DDBJ whole genome shotgun (WGS) entry which is preliminary data.</text>
</comment>
<sequence length="155" mass="17426">MNQLTQIKIRFSDAAHAIGVKPKVLRNWLQRNQITLFSDHTGAKWTQFTLGDIAVLAVMRRLVEWGIKVDQANDIAFALIQGKAGMLIQYRHTPKEALIAFLRTFRLLLAHDDDTGDLLTATVHDREALPLGSTDFVFVNIGLVVEVAFSRLETD</sequence>
<evidence type="ECO:0000313" key="2">
    <source>
        <dbReference type="EMBL" id="MEC3863302.1"/>
    </source>
</evidence>
<dbReference type="InterPro" id="IPR000551">
    <property type="entry name" value="MerR-type_HTH_dom"/>
</dbReference>
<accession>A0ABU6HLQ2</accession>
<feature type="domain" description="HTH merR-type" evidence="1">
    <location>
        <begin position="11"/>
        <end position="74"/>
    </location>
</feature>
<proteinExistence type="predicted"/>
<dbReference type="EMBL" id="JAYLLH010000048">
    <property type="protein sequence ID" value="MEC3863302.1"/>
    <property type="molecule type" value="Genomic_DNA"/>
</dbReference>
<dbReference type="Proteomes" id="UP001348149">
    <property type="component" value="Unassembled WGS sequence"/>
</dbReference>
<dbReference type="InterPro" id="IPR009061">
    <property type="entry name" value="DNA-bd_dom_put_sf"/>
</dbReference>
<name>A0ABU6HLQ2_9RHOB</name>
<gene>
    <name evidence="2" type="ORF">VK792_18595</name>
</gene>
<organism evidence="2 3">
    <name type="scientific">Mesobacterium hydrothermale</name>
    <dbReference type="NCBI Taxonomy" id="3111907"/>
    <lineage>
        <taxon>Bacteria</taxon>
        <taxon>Pseudomonadati</taxon>
        <taxon>Pseudomonadota</taxon>
        <taxon>Alphaproteobacteria</taxon>
        <taxon>Rhodobacterales</taxon>
        <taxon>Roseobacteraceae</taxon>
        <taxon>Mesobacterium</taxon>
    </lineage>
</organism>
<dbReference type="SUPFAM" id="SSF46955">
    <property type="entry name" value="Putative DNA-binding domain"/>
    <property type="match status" value="1"/>
</dbReference>
<dbReference type="RefSeq" id="WP_326299370.1">
    <property type="nucleotide sequence ID" value="NZ_JAYLLH010000048.1"/>
</dbReference>
<evidence type="ECO:0000259" key="1">
    <source>
        <dbReference type="Pfam" id="PF13411"/>
    </source>
</evidence>
<reference evidence="2 3" key="1">
    <citation type="submission" date="2024-01" db="EMBL/GenBank/DDBJ databases">
        <title>Mesobacterium rodlantinim sp. nov., isolated from shallow sea hydrothermal systems off Kueishantao Island.</title>
        <authorList>
            <person name="Su Z."/>
            <person name="Tang K."/>
        </authorList>
    </citation>
    <scope>NUCLEOTIDE SEQUENCE [LARGE SCALE GENOMIC DNA]</scope>
    <source>
        <strain evidence="2 3">TK19101</strain>
    </source>
</reference>
<protein>
    <submittedName>
        <fullName evidence="2">MerR family transcriptional regulator</fullName>
    </submittedName>
</protein>
<dbReference type="Gene3D" id="1.10.1660.10">
    <property type="match status" value="1"/>
</dbReference>
<keyword evidence="3" id="KW-1185">Reference proteome</keyword>
<evidence type="ECO:0000313" key="3">
    <source>
        <dbReference type="Proteomes" id="UP001348149"/>
    </source>
</evidence>
<dbReference type="Pfam" id="PF13411">
    <property type="entry name" value="MerR_1"/>
    <property type="match status" value="1"/>
</dbReference>